<evidence type="ECO:0008006" key="2">
    <source>
        <dbReference type="Google" id="ProtNLM"/>
    </source>
</evidence>
<comment type="caution">
    <text evidence="1">The sequence shown here is derived from an EMBL/GenBank/DDBJ whole genome shotgun (WGS) entry which is preliminary data.</text>
</comment>
<dbReference type="AlphaFoldDB" id="X0YAJ4"/>
<name>X0YAJ4_9ZZZZ</name>
<organism evidence="1">
    <name type="scientific">marine sediment metagenome</name>
    <dbReference type="NCBI Taxonomy" id="412755"/>
    <lineage>
        <taxon>unclassified sequences</taxon>
        <taxon>metagenomes</taxon>
        <taxon>ecological metagenomes</taxon>
    </lineage>
</organism>
<dbReference type="EMBL" id="BARS01044223">
    <property type="protein sequence ID" value="GAG33876.1"/>
    <property type="molecule type" value="Genomic_DNA"/>
</dbReference>
<gene>
    <name evidence="1" type="ORF">S01H1_66851</name>
</gene>
<sequence length="48" mass="5807">MTEYKCPYCRRSVFNTLGELGTHLSKTHGINKRRREKIYRRMGYGELR</sequence>
<evidence type="ECO:0000313" key="1">
    <source>
        <dbReference type="EMBL" id="GAG33876.1"/>
    </source>
</evidence>
<reference evidence="1" key="1">
    <citation type="journal article" date="2014" name="Front. Microbiol.">
        <title>High frequency of phylogenetically diverse reductive dehalogenase-homologous genes in deep subseafloor sedimentary metagenomes.</title>
        <authorList>
            <person name="Kawai M."/>
            <person name="Futagami T."/>
            <person name="Toyoda A."/>
            <person name="Takaki Y."/>
            <person name="Nishi S."/>
            <person name="Hori S."/>
            <person name="Arai W."/>
            <person name="Tsubouchi T."/>
            <person name="Morono Y."/>
            <person name="Uchiyama I."/>
            <person name="Ito T."/>
            <person name="Fujiyama A."/>
            <person name="Inagaki F."/>
            <person name="Takami H."/>
        </authorList>
    </citation>
    <scope>NUCLEOTIDE SEQUENCE</scope>
    <source>
        <strain evidence="1">Expedition CK06-06</strain>
    </source>
</reference>
<proteinExistence type="predicted"/>
<accession>X0YAJ4</accession>
<protein>
    <recommendedName>
        <fullName evidence="2">C2H2-type domain-containing protein</fullName>
    </recommendedName>
</protein>